<dbReference type="PROSITE" id="PS51194">
    <property type="entry name" value="HELICASE_CTER"/>
    <property type="match status" value="1"/>
</dbReference>
<evidence type="ECO:0000256" key="1">
    <source>
        <dbReference type="ARBA" id="ARBA00044535"/>
    </source>
</evidence>
<dbReference type="PANTHER" id="PTHR13710:SF84">
    <property type="entry name" value="ATP-DEPENDENT DNA HELICASE RECS-RELATED"/>
    <property type="match status" value="1"/>
</dbReference>
<dbReference type="Proteomes" id="UP001157039">
    <property type="component" value="Unassembled WGS sequence"/>
</dbReference>
<evidence type="ECO:0000313" key="4">
    <source>
        <dbReference type="EMBL" id="GMA71979.1"/>
    </source>
</evidence>
<dbReference type="GO" id="GO:0009378">
    <property type="term" value="F:four-way junction helicase activity"/>
    <property type="evidence" value="ECO:0007669"/>
    <property type="project" value="TreeGrafter"/>
</dbReference>
<feature type="domain" description="Helicase C-terminal" evidence="3">
    <location>
        <begin position="1"/>
        <end position="126"/>
    </location>
</feature>
<protein>
    <recommendedName>
        <fullName evidence="1">ATP-dependent DNA helicase RecQ</fullName>
    </recommendedName>
    <alternativeName>
        <fullName evidence="2">DNA 3'-5' helicase RecQ</fullName>
    </alternativeName>
</protein>
<dbReference type="GO" id="GO:0043590">
    <property type="term" value="C:bacterial nucleoid"/>
    <property type="evidence" value="ECO:0007669"/>
    <property type="project" value="TreeGrafter"/>
</dbReference>
<dbReference type="GO" id="GO:0006310">
    <property type="term" value="P:DNA recombination"/>
    <property type="evidence" value="ECO:0007669"/>
    <property type="project" value="TreeGrafter"/>
</dbReference>
<evidence type="ECO:0000313" key="5">
    <source>
        <dbReference type="Proteomes" id="UP001157039"/>
    </source>
</evidence>
<dbReference type="GO" id="GO:0043138">
    <property type="term" value="F:3'-5' DNA helicase activity"/>
    <property type="evidence" value="ECO:0007669"/>
    <property type="project" value="TreeGrafter"/>
</dbReference>
<sequence>MYYQLKKDYIVGYYHGGLDSSQRRLLQQQFIQDHLQFLVCTSAFGMGVDKPDIRMVIHYDLPDSLENYMQEIGRSGRDQKDSDAVLLYQLQDEKIHYFMQQQAQQERELFEFQIRHQAVKNLTELQEKWLQQTKIFGKDAFLEKLEQNELEKKKKLEQMLEYIYYKGCRREFLLSYFGENLTKVPNRCCDYHGLAKISVGLKEKEFHFSPKKDAWQEILLKMFKEEK</sequence>
<dbReference type="SUPFAM" id="SSF52540">
    <property type="entry name" value="P-loop containing nucleoside triphosphate hydrolases"/>
    <property type="match status" value="1"/>
</dbReference>
<dbReference type="EMBL" id="BSUW01000001">
    <property type="protein sequence ID" value="GMA71979.1"/>
    <property type="molecule type" value="Genomic_DNA"/>
</dbReference>
<name>A0AA38CXW0_9ENTE</name>
<dbReference type="Gene3D" id="3.40.50.300">
    <property type="entry name" value="P-loop containing nucleotide triphosphate hydrolases"/>
    <property type="match status" value="1"/>
</dbReference>
<dbReference type="InterPro" id="IPR027417">
    <property type="entry name" value="P-loop_NTPase"/>
</dbReference>
<dbReference type="GO" id="GO:0030894">
    <property type="term" value="C:replisome"/>
    <property type="evidence" value="ECO:0007669"/>
    <property type="project" value="TreeGrafter"/>
</dbReference>
<evidence type="ECO:0000256" key="2">
    <source>
        <dbReference type="ARBA" id="ARBA00044550"/>
    </source>
</evidence>
<comment type="caution">
    <text evidence="4">The sequence shown here is derived from an EMBL/GenBank/DDBJ whole genome shotgun (WGS) entry which is preliminary data.</text>
</comment>
<dbReference type="Pfam" id="PF16124">
    <property type="entry name" value="RecQ_Zn_bind"/>
    <property type="match status" value="1"/>
</dbReference>
<evidence type="ECO:0000259" key="3">
    <source>
        <dbReference type="PROSITE" id="PS51194"/>
    </source>
</evidence>
<dbReference type="GO" id="GO:0005737">
    <property type="term" value="C:cytoplasm"/>
    <property type="evidence" value="ECO:0007669"/>
    <property type="project" value="TreeGrafter"/>
</dbReference>
<organism evidence="4 5">
    <name type="scientific">Tetragenococcus osmophilus</name>
    <dbReference type="NCBI Taxonomy" id="526944"/>
    <lineage>
        <taxon>Bacteria</taxon>
        <taxon>Bacillati</taxon>
        <taxon>Bacillota</taxon>
        <taxon>Bacilli</taxon>
        <taxon>Lactobacillales</taxon>
        <taxon>Enterococcaceae</taxon>
        <taxon>Tetragenococcus</taxon>
    </lineage>
</organism>
<dbReference type="InterPro" id="IPR001650">
    <property type="entry name" value="Helicase_C-like"/>
</dbReference>
<accession>A0AA38CXW0</accession>
<dbReference type="InterPro" id="IPR032284">
    <property type="entry name" value="RecQ_Zn-bd"/>
</dbReference>
<reference evidence="4 5" key="1">
    <citation type="journal article" date="2014" name="Int. J. Syst. Evol. Microbiol.">
        <title>Complete genome sequence of Corynebacterium casei LMG S-19264T (=DSM 44701T), isolated from a smear-ripened cheese.</title>
        <authorList>
            <consortium name="US DOE Joint Genome Institute (JGI-PGF)"/>
            <person name="Walter F."/>
            <person name="Albersmeier A."/>
            <person name="Kalinowski J."/>
            <person name="Ruckert C."/>
        </authorList>
    </citation>
    <scope>NUCLEOTIDE SEQUENCE [LARGE SCALE GENOMIC DNA]</scope>
    <source>
        <strain evidence="4 5">NBRC 114545</strain>
    </source>
</reference>
<dbReference type="PANTHER" id="PTHR13710">
    <property type="entry name" value="DNA HELICASE RECQ FAMILY MEMBER"/>
    <property type="match status" value="1"/>
</dbReference>
<gene>
    <name evidence="4" type="ORF">GCM10025885_10280</name>
</gene>
<proteinExistence type="predicted"/>
<dbReference type="GO" id="GO:0006281">
    <property type="term" value="P:DNA repair"/>
    <property type="evidence" value="ECO:0007669"/>
    <property type="project" value="TreeGrafter"/>
</dbReference>
<dbReference type="Pfam" id="PF00271">
    <property type="entry name" value="Helicase_C"/>
    <property type="match status" value="1"/>
</dbReference>
<dbReference type="AlphaFoldDB" id="A0AA38CXW0"/>
<dbReference type="SMART" id="SM00490">
    <property type="entry name" value="HELICc"/>
    <property type="match status" value="1"/>
</dbReference>